<evidence type="ECO:0000313" key="1">
    <source>
        <dbReference type="EMBL" id="KAJ7984913.1"/>
    </source>
</evidence>
<gene>
    <name evidence="1" type="ORF">DPEC_G00359690</name>
</gene>
<protein>
    <submittedName>
        <fullName evidence="1">Uncharacterized protein</fullName>
    </submittedName>
</protein>
<reference evidence="1" key="1">
    <citation type="submission" date="2021-05" db="EMBL/GenBank/DDBJ databases">
        <authorList>
            <person name="Pan Q."/>
            <person name="Jouanno E."/>
            <person name="Zahm M."/>
            <person name="Klopp C."/>
            <person name="Cabau C."/>
            <person name="Louis A."/>
            <person name="Berthelot C."/>
            <person name="Parey E."/>
            <person name="Roest Crollius H."/>
            <person name="Montfort J."/>
            <person name="Robinson-Rechavi M."/>
            <person name="Bouchez O."/>
            <person name="Lampietro C."/>
            <person name="Lopez Roques C."/>
            <person name="Donnadieu C."/>
            <person name="Postlethwait J."/>
            <person name="Bobe J."/>
            <person name="Dillon D."/>
            <person name="Chandos A."/>
            <person name="von Hippel F."/>
            <person name="Guiguen Y."/>
        </authorList>
    </citation>
    <scope>NUCLEOTIDE SEQUENCE</scope>
    <source>
        <strain evidence="1">YG-Jan2019</strain>
    </source>
</reference>
<dbReference type="EMBL" id="CM055764">
    <property type="protein sequence ID" value="KAJ7984913.1"/>
    <property type="molecule type" value="Genomic_DNA"/>
</dbReference>
<dbReference type="Proteomes" id="UP001157502">
    <property type="component" value="Chromosome 37"/>
</dbReference>
<evidence type="ECO:0000313" key="2">
    <source>
        <dbReference type="Proteomes" id="UP001157502"/>
    </source>
</evidence>
<comment type="caution">
    <text evidence="1">The sequence shown here is derived from an EMBL/GenBank/DDBJ whole genome shotgun (WGS) entry which is preliminary data.</text>
</comment>
<organism evidence="1 2">
    <name type="scientific">Dallia pectoralis</name>
    <name type="common">Alaska blackfish</name>
    <dbReference type="NCBI Taxonomy" id="75939"/>
    <lineage>
        <taxon>Eukaryota</taxon>
        <taxon>Metazoa</taxon>
        <taxon>Chordata</taxon>
        <taxon>Craniata</taxon>
        <taxon>Vertebrata</taxon>
        <taxon>Euteleostomi</taxon>
        <taxon>Actinopterygii</taxon>
        <taxon>Neopterygii</taxon>
        <taxon>Teleostei</taxon>
        <taxon>Protacanthopterygii</taxon>
        <taxon>Esociformes</taxon>
        <taxon>Umbridae</taxon>
        <taxon>Dallia</taxon>
    </lineage>
</organism>
<accession>A0ACC2F0P2</accession>
<proteinExistence type="predicted"/>
<name>A0ACC2F0P2_DALPE</name>
<keyword evidence="2" id="KW-1185">Reference proteome</keyword>
<sequence>MNSLLVVALLLCVTLGRKTSSDVIAPQGVKFVSMDYINILHWKQHAKSNYNQKYYVQWKVYGEKHWTNAENCQGIRRLLCDLSLETSDPREWYYARVLAARSGLQSPWVLTRRFNPKWETSVSPPVVKLNVTREGVLVQLRPPRSPLTRRNGNWISVRKLQRMTYAIYVMQNDVEQKTMEIKSCAKRFLLSDLKPRTTYCLQAETRLYLLDRRSPLSPKACVTTL</sequence>